<accession>A0ACB0YAZ6</accession>
<reference evidence="1" key="1">
    <citation type="submission" date="2023-11" db="EMBL/GenBank/DDBJ databases">
        <authorList>
            <person name="Poullet M."/>
        </authorList>
    </citation>
    <scope>NUCLEOTIDE SEQUENCE</scope>
    <source>
        <strain evidence="1">E1834</strain>
    </source>
</reference>
<evidence type="ECO:0000313" key="1">
    <source>
        <dbReference type="EMBL" id="CAK5038859.1"/>
    </source>
</evidence>
<dbReference type="Proteomes" id="UP001497535">
    <property type="component" value="Unassembled WGS sequence"/>
</dbReference>
<comment type="caution">
    <text evidence="1">The sequence shown here is derived from an EMBL/GenBank/DDBJ whole genome shotgun (WGS) entry which is preliminary data.</text>
</comment>
<sequence length="67" mass="8125">MRIFYQDNWQVEFTHTDEHVHMHIEGAEEGCAARLKIIFWEDWRVFVYQSGPHVHIFEDGEVFEALF</sequence>
<name>A0ACB0YAZ6_MELEN</name>
<evidence type="ECO:0000313" key="2">
    <source>
        <dbReference type="Proteomes" id="UP001497535"/>
    </source>
</evidence>
<gene>
    <name evidence="1" type="ORF">MENTE1834_LOCUS9752</name>
</gene>
<proteinExistence type="predicted"/>
<protein>
    <submittedName>
        <fullName evidence="1">Uncharacterized protein</fullName>
    </submittedName>
</protein>
<organism evidence="1 2">
    <name type="scientific">Meloidogyne enterolobii</name>
    <name type="common">Root-knot nematode worm</name>
    <name type="synonym">Meloidogyne mayaguensis</name>
    <dbReference type="NCBI Taxonomy" id="390850"/>
    <lineage>
        <taxon>Eukaryota</taxon>
        <taxon>Metazoa</taxon>
        <taxon>Ecdysozoa</taxon>
        <taxon>Nematoda</taxon>
        <taxon>Chromadorea</taxon>
        <taxon>Rhabditida</taxon>
        <taxon>Tylenchina</taxon>
        <taxon>Tylenchomorpha</taxon>
        <taxon>Tylenchoidea</taxon>
        <taxon>Meloidogynidae</taxon>
        <taxon>Meloidogyninae</taxon>
        <taxon>Meloidogyne</taxon>
    </lineage>
</organism>
<keyword evidence="2" id="KW-1185">Reference proteome</keyword>
<dbReference type="EMBL" id="CAVMJV010000009">
    <property type="protein sequence ID" value="CAK5038859.1"/>
    <property type="molecule type" value="Genomic_DNA"/>
</dbReference>